<dbReference type="HOGENOM" id="CLU_2753747_0_0_5"/>
<accession>C6V564</accession>
<dbReference type="KEGG" id="nri:NRI_0551"/>
<dbReference type="AlphaFoldDB" id="C6V564"/>
<keyword evidence="3" id="KW-1185">Reference proteome</keyword>
<evidence type="ECO:0000313" key="3">
    <source>
        <dbReference type="Proteomes" id="UP000001627"/>
    </source>
</evidence>
<feature type="transmembrane region" description="Helical" evidence="1">
    <location>
        <begin position="6"/>
        <end position="32"/>
    </location>
</feature>
<name>C6V564_NEORI</name>
<proteinExistence type="predicted"/>
<dbReference type="EMBL" id="CP001431">
    <property type="protein sequence ID" value="ACT69540.1"/>
    <property type="molecule type" value="Genomic_DNA"/>
</dbReference>
<keyword evidence="1" id="KW-1133">Transmembrane helix</keyword>
<evidence type="ECO:0000313" key="2">
    <source>
        <dbReference type="EMBL" id="ACT69540.1"/>
    </source>
</evidence>
<dbReference type="Proteomes" id="UP000001627">
    <property type="component" value="Chromosome"/>
</dbReference>
<evidence type="ECO:0000256" key="1">
    <source>
        <dbReference type="SAM" id="Phobius"/>
    </source>
</evidence>
<keyword evidence="1" id="KW-0812">Transmembrane</keyword>
<keyword evidence="1" id="KW-0472">Membrane</keyword>
<sequence>MLLLQLVNAAYPCASSSVCVTLVCGLILVIGISLTQTFSKKNTECIIPTCRTKANVSLHFTKNLFSWRPC</sequence>
<protein>
    <submittedName>
        <fullName evidence="2">Uncharacterized protein</fullName>
    </submittedName>
</protein>
<organism evidence="2 3">
    <name type="scientific">Neorickettsia risticii (strain Illinois)</name>
    <dbReference type="NCBI Taxonomy" id="434131"/>
    <lineage>
        <taxon>Bacteria</taxon>
        <taxon>Pseudomonadati</taxon>
        <taxon>Pseudomonadota</taxon>
        <taxon>Alphaproteobacteria</taxon>
        <taxon>Rickettsiales</taxon>
        <taxon>Anaplasmataceae</taxon>
        <taxon>Neorickettsia</taxon>
    </lineage>
</organism>
<reference evidence="2 3" key="1">
    <citation type="journal article" date="2009" name="Nucleic Acids Res.">
        <title>Analysis of complete genome sequence of Neorickettsia risticii: causative agent of Potomac horse fever.</title>
        <authorList>
            <person name="Lin M."/>
            <person name="Zhang C."/>
            <person name="Gibson K."/>
            <person name="Rikihisa Y."/>
        </authorList>
    </citation>
    <scope>NUCLEOTIDE SEQUENCE [LARGE SCALE GENOMIC DNA]</scope>
    <source>
        <strain evidence="2 3">Illinois</strain>
    </source>
</reference>
<gene>
    <name evidence="2" type="ordered locus">NRI_0551</name>
</gene>